<keyword evidence="2" id="KW-1185">Reference proteome</keyword>
<evidence type="ECO:0000313" key="1">
    <source>
        <dbReference type="EMBL" id="RNA40731.1"/>
    </source>
</evidence>
<dbReference type="EMBL" id="REGN01000600">
    <property type="protein sequence ID" value="RNA40731.1"/>
    <property type="molecule type" value="Genomic_DNA"/>
</dbReference>
<dbReference type="AlphaFoldDB" id="A0A3M7SY33"/>
<dbReference type="Proteomes" id="UP000276133">
    <property type="component" value="Unassembled WGS sequence"/>
</dbReference>
<accession>A0A3M7SY33</accession>
<gene>
    <name evidence="1" type="ORF">BpHYR1_004858</name>
</gene>
<reference evidence="1 2" key="1">
    <citation type="journal article" date="2018" name="Sci. Rep.">
        <title>Genomic signatures of local adaptation to the degree of environmental predictability in rotifers.</title>
        <authorList>
            <person name="Franch-Gras L."/>
            <person name="Hahn C."/>
            <person name="Garcia-Roger E.M."/>
            <person name="Carmona M.J."/>
            <person name="Serra M."/>
            <person name="Gomez A."/>
        </authorList>
    </citation>
    <scope>NUCLEOTIDE SEQUENCE [LARGE SCALE GENOMIC DNA]</scope>
    <source>
        <strain evidence="1">HYR1</strain>
    </source>
</reference>
<evidence type="ECO:0000313" key="2">
    <source>
        <dbReference type="Proteomes" id="UP000276133"/>
    </source>
</evidence>
<comment type="caution">
    <text evidence="1">The sequence shown here is derived from an EMBL/GenBank/DDBJ whole genome shotgun (WGS) entry which is preliminary data.</text>
</comment>
<protein>
    <submittedName>
        <fullName evidence="1">Uncharacterized protein</fullName>
    </submittedName>
</protein>
<organism evidence="1 2">
    <name type="scientific">Brachionus plicatilis</name>
    <name type="common">Marine rotifer</name>
    <name type="synonym">Brachionus muelleri</name>
    <dbReference type="NCBI Taxonomy" id="10195"/>
    <lineage>
        <taxon>Eukaryota</taxon>
        <taxon>Metazoa</taxon>
        <taxon>Spiralia</taxon>
        <taxon>Gnathifera</taxon>
        <taxon>Rotifera</taxon>
        <taxon>Eurotatoria</taxon>
        <taxon>Monogononta</taxon>
        <taxon>Pseudotrocha</taxon>
        <taxon>Ploima</taxon>
        <taxon>Brachionidae</taxon>
        <taxon>Brachionus</taxon>
    </lineage>
</organism>
<sequence>MRQLRNAAQPGEELKEVRARIPNEQAEFNSSTFEDAHDNIASEYKYDLCDFCAKSAAGLAAHMISHKNYLSIYLSSVSQKKIWRSFRRLFIRNILDVPNNRDLILTLLKSRCREPGLSLPLYAHVVQSEGRLLFHGYRFLERIDENEVLLDQHMYFEENRLLFEYYSTLTIYYLKLINNEHARLLNCNSTSQHLDYICNSTNQQWDYIDDNIYNTP</sequence>
<name>A0A3M7SY33_BRAPC</name>
<proteinExistence type="predicted"/>